<dbReference type="GO" id="GO:0015074">
    <property type="term" value="P:DNA integration"/>
    <property type="evidence" value="ECO:0007669"/>
    <property type="project" value="InterPro"/>
</dbReference>
<dbReference type="SUPFAM" id="SSF53098">
    <property type="entry name" value="Ribonuclease H-like"/>
    <property type="match status" value="1"/>
</dbReference>
<feature type="domain" description="Integrase catalytic" evidence="2">
    <location>
        <begin position="166"/>
        <end position="331"/>
    </location>
</feature>
<dbReference type="PANTHER" id="PTHR47515">
    <property type="entry name" value="LOW CALCIUM RESPONSE LOCUS PROTEIN T"/>
    <property type="match status" value="1"/>
</dbReference>
<dbReference type="Proteomes" id="UP000048908">
    <property type="component" value="Unassembled WGS sequence"/>
</dbReference>
<dbReference type="GO" id="GO:0003676">
    <property type="term" value="F:nucleic acid binding"/>
    <property type="evidence" value="ECO:0007669"/>
    <property type="project" value="InterPro"/>
</dbReference>
<sequence length="367" mass="39931">MRIISTVQILDHLPISGGLVRTDGNGPVEAYILDGLLQKGFGSSSITPCCQPEVDELASVFYGTPEVTPLAAYTNIGLVNVPIQPPPAAVIVGAPSDLGAEFLDPAENRSPIHRDPSLCQQITDILVREGKPAVPPDGKQDHLSRKPISLERIVSHGILPLHRQSEAASPLDDRQRNSPLDFVHDQFADGQRFRVLDVVDDATRECLAAIPDTSISGRRVAREFTAPIERRGKPGMIVSDNGTELTGNAILRWCSERRIEWHYIAPGKPMQNGFVESFNGRMRDELLNETMFRNLAHARVVIAAWAADYNIERPLSALDCQTPADYARTLTAAIARPAARDESSARRAIAQPAPNGVNKNRAPVAAG</sequence>
<name>A0A0M6XSJ3_9RHOB</name>
<dbReference type="AlphaFoldDB" id="A0A0M6XSJ3"/>
<evidence type="ECO:0000313" key="4">
    <source>
        <dbReference type="Proteomes" id="UP000048908"/>
    </source>
</evidence>
<dbReference type="PANTHER" id="PTHR47515:SF1">
    <property type="entry name" value="BLR2054 PROTEIN"/>
    <property type="match status" value="1"/>
</dbReference>
<dbReference type="InterPro" id="IPR012337">
    <property type="entry name" value="RNaseH-like_sf"/>
</dbReference>
<evidence type="ECO:0000256" key="1">
    <source>
        <dbReference type="SAM" id="MobiDB-lite"/>
    </source>
</evidence>
<dbReference type="Gene3D" id="3.30.420.10">
    <property type="entry name" value="Ribonuclease H-like superfamily/Ribonuclease H"/>
    <property type="match status" value="1"/>
</dbReference>
<feature type="region of interest" description="Disordered" evidence="1">
    <location>
        <begin position="341"/>
        <end position="367"/>
    </location>
</feature>
<accession>A0A0M6XSJ3</accession>
<dbReference type="PROSITE" id="PS50994">
    <property type="entry name" value="INTEGRASE"/>
    <property type="match status" value="1"/>
</dbReference>
<evidence type="ECO:0000259" key="2">
    <source>
        <dbReference type="PROSITE" id="PS50994"/>
    </source>
</evidence>
<dbReference type="EMBL" id="CXPG01000019">
    <property type="protein sequence ID" value="CTQ33171.1"/>
    <property type="molecule type" value="Genomic_DNA"/>
</dbReference>
<evidence type="ECO:0000313" key="3">
    <source>
        <dbReference type="EMBL" id="CTQ33171.1"/>
    </source>
</evidence>
<dbReference type="InterPro" id="IPR036397">
    <property type="entry name" value="RNaseH_sf"/>
</dbReference>
<organism evidence="3 4">
    <name type="scientific">Jannaschia rubra</name>
    <dbReference type="NCBI Taxonomy" id="282197"/>
    <lineage>
        <taxon>Bacteria</taxon>
        <taxon>Pseudomonadati</taxon>
        <taxon>Pseudomonadota</taxon>
        <taxon>Alphaproteobacteria</taxon>
        <taxon>Rhodobacterales</taxon>
        <taxon>Roseobacteraceae</taxon>
        <taxon>Jannaschia</taxon>
    </lineage>
</organism>
<dbReference type="InterPro" id="IPR001584">
    <property type="entry name" value="Integrase_cat-core"/>
</dbReference>
<dbReference type="Pfam" id="PF13683">
    <property type="entry name" value="rve_3"/>
    <property type="match status" value="1"/>
</dbReference>
<keyword evidence="4" id="KW-1185">Reference proteome</keyword>
<reference evidence="3 4" key="1">
    <citation type="submission" date="2015-07" db="EMBL/GenBank/DDBJ databases">
        <authorList>
            <person name="Noorani M."/>
        </authorList>
    </citation>
    <scope>NUCLEOTIDE SEQUENCE [LARGE SCALE GENOMIC DNA]</scope>
    <source>
        <strain evidence="3 4">CECT 5088</strain>
    </source>
</reference>
<protein>
    <submittedName>
        <fullName evidence="3">Putative transposase OrfB</fullName>
    </submittedName>
</protein>
<gene>
    <name evidence="3" type="ORF">JAN5088_01951</name>
</gene>
<proteinExistence type="predicted"/>